<dbReference type="AlphaFoldDB" id="A0A1M5G7R8"/>
<dbReference type="OrthoDB" id="1449018at2"/>
<organism evidence="1 2">
    <name type="scientific">Flavobacterium segetis</name>
    <dbReference type="NCBI Taxonomy" id="271157"/>
    <lineage>
        <taxon>Bacteria</taxon>
        <taxon>Pseudomonadati</taxon>
        <taxon>Bacteroidota</taxon>
        <taxon>Flavobacteriia</taxon>
        <taxon>Flavobacteriales</taxon>
        <taxon>Flavobacteriaceae</taxon>
        <taxon>Flavobacterium</taxon>
    </lineage>
</organism>
<dbReference type="Pfam" id="PF19852">
    <property type="entry name" value="DUF6327"/>
    <property type="match status" value="1"/>
</dbReference>
<reference evidence="2" key="1">
    <citation type="submission" date="2016-11" db="EMBL/GenBank/DDBJ databases">
        <authorList>
            <person name="Varghese N."/>
            <person name="Submissions S."/>
        </authorList>
    </citation>
    <scope>NUCLEOTIDE SEQUENCE [LARGE SCALE GENOMIC DNA]</scope>
    <source>
        <strain evidence="2">DSM 19741</strain>
    </source>
</reference>
<dbReference type="RefSeq" id="WP_072989751.1">
    <property type="nucleotide sequence ID" value="NZ_FQWE01000003.1"/>
</dbReference>
<keyword evidence="2" id="KW-1185">Reference proteome</keyword>
<dbReference type="EMBL" id="FQWE01000003">
    <property type="protein sequence ID" value="SHF99870.1"/>
    <property type="molecule type" value="Genomic_DNA"/>
</dbReference>
<name>A0A1M5G7R8_9FLAO</name>
<dbReference type="STRING" id="271157.SAMN05444396_103338"/>
<proteinExistence type="predicted"/>
<dbReference type="InterPro" id="IPR046290">
    <property type="entry name" value="DUF6327"/>
</dbReference>
<sequence>MTNKNYTSYEQIDRELEILKIEKEISYHKLVSGVQKTKDSLTSKNIVTDLLSTYSSSIPYGAIISTAVPFVLNRALPFVKNWFKRKRGN</sequence>
<protein>
    <submittedName>
        <fullName evidence="1">Uncharacterized protein</fullName>
    </submittedName>
</protein>
<evidence type="ECO:0000313" key="2">
    <source>
        <dbReference type="Proteomes" id="UP000184036"/>
    </source>
</evidence>
<evidence type="ECO:0000313" key="1">
    <source>
        <dbReference type="EMBL" id="SHF99870.1"/>
    </source>
</evidence>
<dbReference type="Proteomes" id="UP000184036">
    <property type="component" value="Unassembled WGS sequence"/>
</dbReference>
<accession>A0A1M5G7R8</accession>
<gene>
    <name evidence="1" type="ORF">SAMN05444396_103338</name>
</gene>